<dbReference type="InterPro" id="IPR036779">
    <property type="entry name" value="LysM_dom_sf"/>
</dbReference>
<evidence type="ECO:0000256" key="4">
    <source>
        <dbReference type="SAM" id="MobiDB-lite"/>
    </source>
</evidence>
<feature type="region of interest" description="Disordered" evidence="4">
    <location>
        <begin position="637"/>
        <end position="662"/>
    </location>
</feature>
<gene>
    <name evidence="7" type="ORF">NPX13_g1705</name>
</gene>
<feature type="compositionally biased region" description="Low complexity" evidence="4">
    <location>
        <begin position="637"/>
        <end position="650"/>
    </location>
</feature>
<evidence type="ECO:0000313" key="8">
    <source>
        <dbReference type="Proteomes" id="UP001148614"/>
    </source>
</evidence>
<feature type="region of interest" description="Disordered" evidence="4">
    <location>
        <begin position="332"/>
        <end position="360"/>
    </location>
</feature>
<feature type="chain" id="PRO_5040945152" description="LysM domain-containing protein" evidence="5">
    <location>
        <begin position="26"/>
        <end position="932"/>
    </location>
</feature>
<keyword evidence="8" id="KW-1185">Reference proteome</keyword>
<comment type="similarity">
    <text evidence="3">Belongs to the secreted LysM effector family.</text>
</comment>
<name>A0A9W8NLU6_9PEZI</name>
<feature type="domain" description="LysM" evidence="6">
    <location>
        <begin position="231"/>
        <end position="276"/>
    </location>
</feature>
<dbReference type="CDD" id="cd00118">
    <property type="entry name" value="LysM"/>
    <property type="match status" value="1"/>
</dbReference>
<organism evidence="7 8">
    <name type="scientific">Xylaria arbuscula</name>
    <dbReference type="NCBI Taxonomy" id="114810"/>
    <lineage>
        <taxon>Eukaryota</taxon>
        <taxon>Fungi</taxon>
        <taxon>Dikarya</taxon>
        <taxon>Ascomycota</taxon>
        <taxon>Pezizomycotina</taxon>
        <taxon>Sordariomycetes</taxon>
        <taxon>Xylariomycetidae</taxon>
        <taxon>Xylariales</taxon>
        <taxon>Xylariaceae</taxon>
        <taxon>Xylaria</taxon>
    </lineage>
</organism>
<dbReference type="SUPFAM" id="SSF54106">
    <property type="entry name" value="LysM domain"/>
    <property type="match status" value="1"/>
</dbReference>
<keyword evidence="1" id="KW-0147">Chitin-binding</keyword>
<evidence type="ECO:0000256" key="2">
    <source>
        <dbReference type="ARBA" id="ARBA00023026"/>
    </source>
</evidence>
<dbReference type="Pfam" id="PF01476">
    <property type="entry name" value="LysM"/>
    <property type="match status" value="1"/>
</dbReference>
<proteinExistence type="inferred from homology"/>
<protein>
    <recommendedName>
        <fullName evidence="6">LysM domain-containing protein</fullName>
    </recommendedName>
</protein>
<dbReference type="PANTHER" id="PTHR34997:SF1">
    <property type="entry name" value="PEPTIDOGLYCAN-BINDING LYSIN DOMAIN"/>
    <property type="match status" value="1"/>
</dbReference>
<evidence type="ECO:0000256" key="5">
    <source>
        <dbReference type="SAM" id="SignalP"/>
    </source>
</evidence>
<keyword evidence="2" id="KW-0843">Virulence</keyword>
<dbReference type="InterPro" id="IPR052210">
    <property type="entry name" value="LysM1-like"/>
</dbReference>
<dbReference type="PROSITE" id="PS51782">
    <property type="entry name" value="LYSM"/>
    <property type="match status" value="3"/>
</dbReference>
<comment type="caution">
    <text evidence="7">The sequence shown here is derived from an EMBL/GenBank/DDBJ whole genome shotgun (WGS) entry which is preliminary data.</text>
</comment>
<dbReference type="PANTHER" id="PTHR34997">
    <property type="entry name" value="AM15"/>
    <property type="match status" value="1"/>
</dbReference>
<dbReference type="Gene3D" id="3.10.350.10">
    <property type="entry name" value="LysM domain"/>
    <property type="match status" value="4"/>
</dbReference>
<evidence type="ECO:0000256" key="3">
    <source>
        <dbReference type="ARBA" id="ARBA00044955"/>
    </source>
</evidence>
<feature type="signal peptide" evidence="5">
    <location>
        <begin position="1"/>
        <end position="25"/>
    </location>
</feature>
<reference evidence="7" key="1">
    <citation type="submission" date="2022-07" db="EMBL/GenBank/DDBJ databases">
        <title>Genome Sequence of Xylaria arbuscula.</title>
        <authorList>
            <person name="Buettner E."/>
        </authorList>
    </citation>
    <scope>NUCLEOTIDE SEQUENCE</scope>
    <source>
        <strain evidence="7">VT107</strain>
    </source>
</reference>
<dbReference type="SMART" id="SM00257">
    <property type="entry name" value="LysM"/>
    <property type="match status" value="2"/>
</dbReference>
<feature type="compositionally biased region" description="Pro residues" evidence="4">
    <location>
        <begin position="651"/>
        <end position="662"/>
    </location>
</feature>
<evidence type="ECO:0000313" key="7">
    <source>
        <dbReference type="EMBL" id="KAJ3578862.1"/>
    </source>
</evidence>
<feature type="domain" description="LysM" evidence="6">
    <location>
        <begin position="371"/>
        <end position="417"/>
    </location>
</feature>
<sequence>MPPPNSFKSITLRLAVVALIRDAFGYQFIREDTLPSTDLSAECVGALTTDLTSCPQQVSAFSTGEYVETESLEEACTSACADDLSQYVAKAGSACGPDDIWSISDANQAPVSFIPMVLQYYFNKTCIQDEGRWCHVVAYELSSETAESEPRMKNNMSNIIRQQSSVDMCDNCVIKAYQFQAGSPINGGYALQSNYSSLTASCSKTSFPLESSTTLFPEPTITNSPAQCTGSTYSLKSDDTCQSVSQSQGVGTAWLLADNGLSAFCVDFPQSGDLCIQNTCQTYTVQANDTCVSIAKAHNISQVQLYTWNPILGTLCRSIDKSIGDSICVTPPGDDEYNPTPAPTTSTPAPSATAEPVPDNIAEGTTENCAKYYFVLPEEYCNLLIVRFSISLEDFLFLNQGVNANCTNLYAKESYCVAPVGPINEYPGHPDYIPPTSTISDMPYGNLPKATFTAPAITGLPTAGPLATGTRTDCFIYVDGANLVVDMDLWPGYSSACEVLTIGWSITLEQLGNWNPSLQTNSSDCALEADYRYCLAAYDAATLTINPLPEESSSSYPIRPGQEGATEDCTEYEAIVAPMTCETFLRRHEITIAQFYKWNPAVGEDCRNLWLAHASLFHGVDYRYCVSIDLIPTWDVTTTEPTSTSSSSPTPTSPGAPGPTFPGSPENCNKWHVVGDGDGCDTVPQQYGITLEQFLECVKTHVLTFTDHLNSPALMVFEGRESCPLPPLYGIAIYFTHPEASPESVRPEELLDAIQRDTSLKSRRIRLELFFLPSDPNTAQEGCIAHYQAEKRARGDYTRQIQALEGSGPKQGQGLPGFVPSYIDDPSCDFYHGLLYISRDPDWRQGSQMIDCVLFDPVSQEQYAKLVEGSDEPETLAHSYTAQKAIQRGKDDDPHKGPDLVGMGIFEMSNLKTSNETNPAWEEAVSRGWDSW</sequence>
<accession>A0A9W8NLU6</accession>
<feature type="domain" description="LysM" evidence="6">
    <location>
        <begin position="281"/>
        <end position="329"/>
    </location>
</feature>
<dbReference type="GO" id="GO:0008061">
    <property type="term" value="F:chitin binding"/>
    <property type="evidence" value="ECO:0007669"/>
    <property type="project" value="UniProtKB-KW"/>
</dbReference>
<dbReference type="VEuPathDB" id="FungiDB:F4678DRAFT_479550"/>
<dbReference type="InterPro" id="IPR018392">
    <property type="entry name" value="LysM"/>
</dbReference>
<feature type="compositionally biased region" description="Low complexity" evidence="4">
    <location>
        <begin position="343"/>
        <end position="354"/>
    </location>
</feature>
<keyword evidence="5" id="KW-0732">Signal</keyword>
<dbReference type="AlphaFoldDB" id="A0A9W8NLU6"/>
<dbReference type="Proteomes" id="UP001148614">
    <property type="component" value="Unassembled WGS sequence"/>
</dbReference>
<evidence type="ECO:0000256" key="1">
    <source>
        <dbReference type="ARBA" id="ARBA00022669"/>
    </source>
</evidence>
<evidence type="ECO:0000259" key="6">
    <source>
        <dbReference type="PROSITE" id="PS51782"/>
    </source>
</evidence>
<dbReference type="EMBL" id="JANPWZ010000161">
    <property type="protein sequence ID" value="KAJ3578862.1"/>
    <property type="molecule type" value="Genomic_DNA"/>
</dbReference>